<evidence type="ECO:0000313" key="2">
    <source>
        <dbReference type="EMBL" id="TXD72584.1"/>
    </source>
</evidence>
<dbReference type="Proteomes" id="UP000321497">
    <property type="component" value="Unassembled WGS sequence"/>
</dbReference>
<sequence>MIVKSKLFLPLLVLIVSIAASCTKEEDDEVSGCTDPLSYNYNSNAVSDNGSCEYYYGGRDMGQIDVGSVIDLNNEYNIYIDNTYIGRLTYFFPNGLSCGNPNAVGRIFNSGSHLIRAEGNGGTEIREGYVVLDPQECLVVLLENLPIVANQKGNVKFWVNQDYGCGPITVNMNGVGSSTISGYYFSGNPDCIIDGVGGNFNDLTPGNYNYSASCQGYNWNGSVTITQNSCFKLQLTL</sequence>
<proteinExistence type="predicted"/>
<dbReference type="AlphaFoldDB" id="A0A5C6YY17"/>
<protein>
    <recommendedName>
        <fullName evidence="4">Lipoprotein</fullName>
    </recommendedName>
</protein>
<keyword evidence="1" id="KW-0732">Signal</keyword>
<keyword evidence="3" id="KW-1185">Reference proteome</keyword>
<accession>A0A5C6YY17</accession>
<feature type="signal peptide" evidence="1">
    <location>
        <begin position="1"/>
        <end position="19"/>
    </location>
</feature>
<dbReference type="RefSeq" id="WP_146744047.1">
    <property type="nucleotide sequence ID" value="NZ_UEGI01000024.1"/>
</dbReference>
<feature type="chain" id="PRO_5022729246" description="Lipoprotein" evidence="1">
    <location>
        <begin position="20"/>
        <end position="237"/>
    </location>
</feature>
<reference evidence="2 3" key="1">
    <citation type="submission" date="2019-08" db="EMBL/GenBank/DDBJ databases">
        <title>Genome of Aequorivita antarctica SW49 (type strain).</title>
        <authorList>
            <person name="Bowman J.P."/>
        </authorList>
    </citation>
    <scope>NUCLEOTIDE SEQUENCE [LARGE SCALE GENOMIC DNA]</scope>
    <source>
        <strain evidence="2 3">SW49</strain>
    </source>
</reference>
<organism evidence="2 3">
    <name type="scientific">Aequorivita antarctica</name>
    <dbReference type="NCBI Taxonomy" id="153266"/>
    <lineage>
        <taxon>Bacteria</taxon>
        <taxon>Pseudomonadati</taxon>
        <taxon>Bacteroidota</taxon>
        <taxon>Flavobacteriia</taxon>
        <taxon>Flavobacteriales</taxon>
        <taxon>Flavobacteriaceae</taxon>
        <taxon>Aequorivita</taxon>
    </lineage>
</organism>
<dbReference type="OrthoDB" id="1362641at2"/>
<name>A0A5C6YY17_9FLAO</name>
<dbReference type="PROSITE" id="PS51257">
    <property type="entry name" value="PROKAR_LIPOPROTEIN"/>
    <property type="match status" value="1"/>
</dbReference>
<evidence type="ECO:0008006" key="4">
    <source>
        <dbReference type="Google" id="ProtNLM"/>
    </source>
</evidence>
<evidence type="ECO:0000256" key="1">
    <source>
        <dbReference type="SAM" id="SignalP"/>
    </source>
</evidence>
<gene>
    <name evidence="2" type="ORF">ESU54_12280</name>
</gene>
<dbReference type="EMBL" id="VORT01000008">
    <property type="protein sequence ID" value="TXD72584.1"/>
    <property type="molecule type" value="Genomic_DNA"/>
</dbReference>
<evidence type="ECO:0000313" key="3">
    <source>
        <dbReference type="Proteomes" id="UP000321497"/>
    </source>
</evidence>
<comment type="caution">
    <text evidence="2">The sequence shown here is derived from an EMBL/GenBank/DDBJ whole genome shotgun (WGS) entry which is preliminary data.</text>
</comment>